<keyword evidence="11" id="KW-1185">Reference proteome</keyword>
<feature type="transmembrane region" description="Helical" evidence="7">
    <location>
        <begin position="87"/>
        <end position="108"/>
    </location>
</feature>
<protein>
    <submittedName>
        <fullName evidence="10">NAD(P)H-quinone oxidoreductase subunit F</fullName>
    </submittedName>
</protein>
<dbReference type="GO" id="GO:0012505">
    <property type="term" value="C:endomembrane system"/>
    <property type="evidence" value="ECO:0007669"/>
    <property type="project" value="UniProtKB-SubCell"/>
</dbReference>
<evidence type="ECO:0000259" key="8">
    <source>
        <dbReference type="Pfam" id="PF00361"/>
    </source>
</evidence>
<evidence type="ECO:0000256" key="6">
    <source>
        <dbReference type="RuleBase" id="RU000320"/>
    </source>
</evidence>
<dbReference type="AlphaFoldDB" id="A0AAW9Q510"/>
<dbReference type="PANTHER" id="PTHR42829:SF2">
    <property type="entry name" value="NADH-UBIQUINONE OXIDOREDUCTASE CHAIN 5"/>
    <property type="match status" value="1"/>
</dbReference>
<keyword evidence="2 6" id="KW-0812">Transmembrane</keyword>
<dbReference type="InterPro" id="IPR001516">
    <property type="entry name" value="Proton_antipo_N"/>
</dbReference>
<proteinExistence type="predicted"/>
<dbReference type="InterPro" id="IPR003945">
    <property type="entry name" value="NU5C-like"/>
</dbReference>
<feature type="transmembrane region" description="Helical" evidence="7">
    <location>
        <begin position="37"/>
        <end position="59"/>
    </location>
</feature>
<accession>A0AAW9Q510</accession>
<evidence type="ECO:0000256" key="5">
    <source>
        <dbReference type="ARBA" id="ARBA00025624"/>
    </source>
</evidence>
<comment type="function">
    <text evidence="5">NDH-1 shuttles electrons from NAD(P)H, via FMN and iron-sulfur (Fe-S) centers, to quinones in the respiratory chain. The immediate electron acceptor for the enzyme in this species is believed to be plastoquinone. Couples the redox reaction to proton translocation (for every two electrons transferred, four hydrogen ions are translocated across the cytoplasmic membrane), and thus conserves the redox energy in a proton gradient.</text>
</comment>
<feature type="transmembrane region" description="Helical" evidence="7">
    <location>
        <begin position="6"/>
        <end position="25"/>
    </location>
</feature>
<sequence>MFVETVWLVPFYGLLGAVLTLPWAVGIVTRTGPRPAAYINLLMTILSVVHSIFVLHAVWGLPPQQSSFTWFQAYDLSLSFSLDLSPVSAGAAVLVGAISLIAQVYAIGYMETDWAIARFFALMGFFEGAMSGIAFSDSLFFSYALLELLTLSTYLLVGFWYAQPLVVTAARDAFWTKRVGDLFLLMGVVALSSLTGSLNFSDLKVWAESQPTIDYFANHPQFAALLGLALIAGPTGKCAQVPLHLWLDEAMEGPNPASILRNSVVVASGAYVLIKLQPLLELSPFASSTLVMIGAITAVGASVVAIAQIDLKRALSHSTSAHLGLVFIAVGMQQTDIALCFLFTHAIAKSLIFMSSGSVMMTVITQDLTEMGGLWSRMPATTIAFLVGSFSLVAIFPLGNFWTMLQWVEAFWDSHPLLVLVLLLVNGITAYGLTRIFGLVFLGPPKPKTRRAPEVLWSVAFPMVSLTILALLVPWLLFSWNLAIDRASVDLPAVALVVGSGIVGCFSAARSYINQYEMGSTVSLPPKLVTQFQRPIANFFANDLYVQDLYRVSAVFVVAKSSKALGWIDRYLVDGAVNFLGLASIFSGESLRYTITGRSQQYIFTILLGTMLVVVAAFLSLR</sequence>
<evidence type="ECO:0000256" key="3">
    <source>
        <dbReference type="ARBA" id="ARBA00022989"/>
    </source>
</evidence>
<dbReference type="NCBIfam" id="NF005633">
    <property type="entry name" value="PRK07390.1"/>
    <property type="match status" value="1"/>
</dbReference>
<evidence type="ECO:0000259" key="9">
    <source>
        <dbReference type="Pfam" id="PF00662"/>
    </source>
</evidence>
<comment type="caution">
    <text evidence="10">The sequence shown here is derived from an EMBL/GenBank/DDBJ whole genome shotgun (WGS) entry which is preliminary data.</text>
</comment>
<dbReference type="GO" id="GO:0003954">
    <property type="term" value="F:NADH dehydrogenase activity"/>
    <property type="evidence" value="ECO:0007669"/>
    <property type="project" value="TreeGrafter"/>
</dbReference>
<dbReference type="RefSeq" id="WP_330484451.1">
    <property type="nucleotide sequence ID" value="NZ_JAZBJZ010000061.1"/>
</dbReference>
<feature type="transmembrane region" description="Helical" evidence="7">
    <location>
        <begin position="489"/>
        <end position="509"/>
    </location>
</feature>
<keyword evidence="4 7" id="KW-0472">Membrane</keyword>
<evidence type="ECO:0000256" key="4">
    <source>
        <dbReference type="ARBA" id="ARBA00023136"/>
    </source>
</evidence>
<feature type="transmembrane region" description="Helical" evidence="7">
    <location>
        <begin position="115"/>
        <end position="135"/>
    </location>
</feature>
<evidence type="ECO:0000256" key="2">
    <source>
        <dbReference type="ARBA" id="ARBA00022692"/>
    </source>
</evidence>
<dbReference type="GO" id="GO:0042773">
    <property type="term" value="P:ATP synthesis coupled electron transport"/>
    <property type="evidence" value="ECO:0007669"/>
    <property type="project" value="InterPro"/>
</dbReference>
<feature type="transmembrane region" description="Helical" evidence="7">
    <location>
        <begin position="417"/>
        <end position="443"/>
    </location>
</feature>
<name>A0AAW9Q510_9CYAN</name>
<feature type="transmembrane region" description="Helical" evidence="7">
    <location>
        <begin position="141"/>
        <end position="162"/>
    </location>
</feature>
<dbReference type="Proteomes" id="UP001333818">
    <property type="component" value="Unassembled WGS sequence"/>
</dbReference>
<feature type="transmembrane region" description="Helical" evidence="7">
    <location>
        <begin position="289"/>
        <end position="311"/>
    </location>
</feature>
<dbReference type="InterPro" id="IPR010217">
    <property type="entry name" value="NU5C2"/>
</dbReference>
<keyword evidence="3 7" id="KW-1133">Transmembrane helix</keyword>
<dbReference type="PANTHER" id="PTHR42829">
    <property type="entry name" value="NADH-UBIQUINONE OXIDOREDUCTASE CHAIN 5"/>
    <property type="match status" value="1"/>
</dbReference>
<feature type="transmembrane region" description="Helical" evidence="7">
    <location>
        <begin position="602"/>
        <end position="621"/>
    </location>
</feature>
<feature type="transmembrane region" description="Helical" evidence="7">
    <location>
        <begin position="350"/>
        <end position="368"/>
    </location>
</feature>
<feature type="transmembrane region" description="Helical" evidence="7">
    <location>
        <begin position="380"/>
        <end position="405"/>
    </location>
</feature>
<evidence type="ECO:0000256" key="1">
    <source>
        <dbReference type="ARBA" id="ARBA00004127"/>
    </source>
</evidence>
<reference evidence="10" key="1">
    <citation type="submission" date="2024-01" db="EMBL/GenBank/DDBJ databases">
        <title>Bank of Algae and Cyanobacteria of the Azores (BACA) strain genomes.</title>
        <authorList>
            <person name="Luz R."/>
            <person name="Cordeiro R."/>
            <person name="Fonseca A."/>
            <person name="Goncalves V."/>
        </authorList>
    </citation>
    <scope>NUCLEOTIDE SEQUENCE</scope>
    <source>
        <strain evidence="10">BACA0141</strain>
    </source>
</reference>
<gene>
    <name evidence="10" type="ORF">V2H45_14870</name>
</gene>
<dbReference type="Pfam" id="PF00662">
    <property type="entry name" value="Proton_antipo_N"/>
    <property type="match status" value="1"/>
</dbReference>
<evidence type="ECO:0000313" key="10">
    <source>
        <dbReference type="EMBL" id="MEE3718021.1"/>
    </source>
</evidence>
<dbReference type="InterPro" id="IPR001750">
    <property type="entry name" value="ND/Mrp_TM"/>
</dbReference>
<dbReference type="GO" id="GO:0016020">
    <property type="term" value="C:membrane"/>
    <property type="evidence" value="ECO:0007669"/>
    <property type="project" value="UniProtKB-SubCell"/>
</dbReference>
<dbReference type="NCBIfam" id="TIGR01960">
    <property type="entry name" value="ndhF3_CO2"/>
    <property type="match status" value="1"/>
</dbReference>
<dbReference type="GO" id="GO:0015990">
    <property type="term" value="P:electron transport coupled proton transport"/>
    <property type="evidence" value="ECO:0007669"/>
    <property type="project" value="TreeGrafter"/>
</dbReference>
<dbReference type="Pfam" id="PF00361">
    <property type="entry name" value="Proton_antipo_M"/>
    <property type="match status" value="1"/>
</dbReference>
<evidence type="ECO:0000256" key="7">
    <source>
        <dbReference type="SAM" id="Phobius"/>
    </source>
</evidence>
<feature type="domain" description="NADH-Ubiquinone oxidoreductase (complex I) chain 5 N-terminal" evidence="9">
    <location>
        <begin position="70"/>
        <end position="120"/>
    </location>
</feature>
<dbReference type="Gene3D" id="1.20.5.2700">
    <property type="match status" value="1"/>
</dbReference>
<feature type="transmembrane region" description="Helical" evidence="7">
    <location>
        <begin position="182"/>
        <end position="201"/>
    </location>
</feature>
<organism evidence="10 11">
    <name type="scientific">Tumidithrix elongata BACA0141</name>
    <dbReference type="NCBI Taxonomy" id="2716417"/>
    <lineage>
        <taxon>Bacteria</taxon>
        <taxon>Bacillati</taxon>
        <taxon>Cyanobacteriota</taxon>
        <taxon>Cyanophyceae</taxon>
        <taxon>Pseudanabaenales</taxon>
        <taxon>Pseudanabaenaceae</taxon>
        <taxon>Tumidithrix</taxon>
        <taxon>Tumidithrix elongata</taxon>
    </lineage>
</organism>
<feature type="transmembrane region" description="Helical" evidence="7">
    <location>
        <begin position="455"/>
        <end position="477"/>
    </location>
</feature>
<dbReference type="EMBL" id="JAZBJZ010000061">
    <property type="protein sequence ID" value="MEE3718021.1"/>
    <property type="molecule type" value="Genomic_DNA"/>
</dbReference>
<dbReference type="PRINTS" id="PR01434">
    <property type="entry name" value="NADHDHGNASE5"/>
</dbReference>
<feature type="domain" description="NADH:quinone oxidoreductase/Mrp antiporter transmembrane" evidence="8">
    <location>
        <begin position="136"/>
        <end position="425"/>
    </location>
</feature>
<comment type="subcellular location">
    <subcellularLocation>
        <location evidence="1">Endomembrane system</location>
        <topology evidence="1">Multi-pass membrane protein</topology>
    </subcellularLocation>
    <subcellularLocation>
        <location evidence="6">Membrane</location>
        <topology evidence="6">Multi-pass membrane protein</topology>
    </subcellularLocation>
</comment>
<dbReference type="GO" id="GO:0008137">
    <property type="term" value="F:NADH dehydrogenase (ubiquinone) activity"/>
    <property type="evidence" value="ECO:0007669"/>
    <property type="project" value="InterPro"/>
</dbReference>
<evidence type="ECO:0000313" key="11">
    <source>
        <dbReference type="Proteomes" id="UP001333818"/>
    </source>
</evidence>